<feature type="domain" description="NADP-dependent oxidoreductase" evidence="1">
    <location>
        <begin position="5"/>
        <end position="244"/>
    </location>
</feature>
<dbReference type="Pfam" id="PF00248">
    <property type="entry name" value="Aldo_ket_red"/>
    <property type="match status" value="1"/>
</dbReference>
<evidence type="ECO:0000313" key="2">
    <source>
        <dbReference type="EMBL" id="OMH82751.1"/>
    </source>
</evidence>
<dbReference type="GO" id="GO:0045290">
    <property type="term" value="F:D-arabinose 1-dehydrogenase [NAD(P)+] activity"/>
    <property type="evidence" value="ECO:0007669"/>
    <property type="project" value="TreeGrafter"/>
</dbReference>
<dbReference type="PANTHER" id="PTHR42686">
    <property type="entry name" value="GH17980P-RELATED"/>
    <property type="match status" value="1"/>
</dbReference>
<dbReference type="Gene3D" id="3.20.20.100">
    <property type="entry name" value="NADP-dependent oxidoreductase domain"/>
    <property type="match status" value="1"/>
</dbReference>
<name>A0A1R1PP84_ZANCU</name>
<organism evidence="2 3">
    <name type="scientific">Zancudomyces culisetae</name>
    <name type="common">Gut fungus</name>
    <name type="synonym">Smittium culisetae</name>
    <dbReference type="NCBI Taxonomy" id="1213189"/>
    <lineage>
        <taxon>Eukaryota</taxon>
        <taxon>Fungi</taxon>
        <taxon>Fungi incertae sedis</taxon>
        <taxon>Zoopagomycota</taxon>
        <taxon>Kickxellomycotina</taxon>
        <taxon>Harpellomycetes</taxon>
        <taxon>Harpellales</taxon>
        <taxon>Legeriomycetaceae</taxon>
        <taxon>Zancudomyces</taxon>
    </lineage>
</organism>
<dbReference type="SUPFAM" id="SSF51430">
    <property type="entry name" value="NAD(P)-linked oxidoreductase"/>
    <property type="match status" value="1"/>
</dbReference>
<dbReference type="Proteomes" id="UP000188320">
    <property type="component" value="Unassembled WGS sequence"/>
</dbReference>
<accession>A0A1R1PP84</accession>
<dbReference type="GO" id="GO:0070485">
    <property type="term" value="P:dehydro-D-arabinono-1,4-lactone biosynthetic process"/>
    <property type="evidence" value="ECO:0007669"/>
    <property type="project" value="TreeGrafter"/>
</dbReference>
<gene>
    <name evidence="2" type="ORF">AX774_g3752</name>
</gene>
<dbReference type="OrthoDB" id="5286008at2759"/>
<dbReference type="PANTHER" id="PTHR42686:SF1">
    <property type="entry name" value="GH17980P-RELATED"/>
    <property type="match status" value="1"/>
</dbReference>
<reference evidence="3" key="1">
    <citation type="submission" date="2017-01" db="EMBL/GenBank/DDBJ databases">
        <authorList>
            <person name="Wang Y."/>
            <person name="White M."/>
            <person name="Kvist S."/>
            <person name="Moncalvo J.-M."/>
        </authorList>
    </citation>
    <scope>NUCLEOTIDE SEQUENCE [LARGE SCALE GENOMIC DNA]</scope>
    <source>
        <strain evidence="3">COL-18-3</strain>
    </source>
</reference>
<dbReference type="InterPro" id="IPR036812">
    <property type="entry name" value="NAD(P)_OxRdtase_dom_sf"/>
</dbReference>
<evidence type="ECO:0000259" key="1">
    <source>
        <dbReference type="Pfam" id="PF00248"/>
    </source>
</evidence>
<keyword evidence="3" id="KW-1185">Reference proteome</keyword>
<comment type="caution">
    <text evidence="2">The sequence shown here is derived from an EMBL/GenBank/DDBJ whole genome shotgun (WGS) entry which is preliminary data.</text>
</comment>
<dbReference type="EMBL" id="LSSK01000602">
    <property type="protein sequence ID" value="OMH82751.1"/>
    <property type="molecule type" value="Genomic_DNA"/>
</dbReference>
<evidence type="ECO:0000313" key="3">
    <source>
        <dbReference type="Proteomes" id="UP000188320"/>
    </source>
</evidence>
<dbReference type="AlphaFoldDB" id="A0A1R1PP84"/>
<dbReference type="InterPro" id="IPR023210">
    <property type="entry name" value="NADP_OxRdtase_dom"/>
</dbReference>
<sequence>MKLSKIGLGAGTFSGFYDEFDNQIPHETVVTAFQNGINWVDTSPYYGDSEIRLGKVLQEISKDFPRNTYMISTKVGRYGYHKKDFDYSAERVEKSVMTSLERLGTDYLDYVFCHDVEFIDDIDTVIHVAIPQLFKLKEKGVIRNVGISEIQYKKGQPLDIILTYCHANIHNKQGVEKIKDFRRAGVKTVVMASPLSMGLLRSQGPPDWHPASKELKDAVRECVKVCSQEGVELADLSLRAAFSLAFGASNISPSELGGETSDYVADGYVVGMLGESQVYDAIEALADSKYLVVDNAISSAELPAEKIKSIEKYNACISKVSRILAPFQSYTWPSPDLDA</sequence>
<dbReference type="InterPro" id="IPR020471">
    <property type="entry name" value="AKR"/>
</dbReference>
<protein>
    <submittedName>
        <fullName evidence="2">L-galactose dehydrogenase</fullName>
    </submittedName>
</protein>
<proteinExistence type="predicted"/>
<dbReference type="GO" id="GO:0005829">
    <property type="term" value="C:cytosol"/>
    <property type="evidence" value="ECO:0007669"/>
    <property type="project" value="TreeGrafter"/>
</dbReference>